<dbReference type="EMBL" id="FUZF01000012">
    <property type="protein sequence ID" value="SKB87279.1"/>
    <property type="molecule type" value="Genomic_DNA"/>
</dbReference>
<dbReference type="InterPro" id="IPR011990">
    <property type="entry name" value="TPR-like_helical_dom_sf"/>
</dbReference>
<feature type="coiled-coil region" evidence="1">
    <location>
        <begin position="449"/>
        <end position="476"/>
    </location>
</feature>
<name>A0A1T5EU09_9SPHI</name>
<dbReference type="GO" id="GO:0006355">
    <property type="term" value="P:regulation of DNA-templated transcription"/>
    <property type="evidence" value="ECO:0007669"/>
    <property type="project" value="InterPro"/>
</dbReference>
<dbReference type="Gene3D" id="1.25.40.10">
    <property type="entry name" value="Tetratricopeptide repeat domain"/>
    <property type="match status" value="1"/>
</dbReference>
<reference evidence="4" key="1">
    <citation type="submission" date="2017-02" db="EMBL/GenBank/DDBJ databases">
        <authorList>
            <person name="Varghese N."/>
            <person name="Submissions S."/>
        </authorList>
    </citation>
    <scope>NUCLEOTIDE SEQUENCE [LARGE SCALE GENOMIC DNA]</scope>
    <source>
        <strain evidence="4">DSM 24091</strain>
    </source>
</reference>
<evidence type="ECO:0008006" key="5">
    <source>
        <dbReference type="Google" id="ProtNLM"/>
    </source>
</evidence>
<organism evidence="3 4">
    <name type="scientific">Sphingobacterium nematocida</name>
    <dbReference type="NCBI Taxonomy" id="1513896"/>
    <lineage>
        <taxon>Bacteria</taxon>
        <taxon>Pseudomonadati</taxon>
        <taxon>Bacteroidota</taxon>
        <taxon>Sphingobacteriia</taxon>
        <taxon>Sphingobacteriales</taxon>
        <taxon>Sphingobacteriaceae</taxon>
        <taxon>Sphingobacterium</taxon>
    </lineage>
</organism>
<dbReference type="SUPFAM" id="SSF48452">
    <property type="entry name" value="TPR-like"/>
    <property type="match status" value="1"/>
</dbReference>
<keyword evidence="4" id="KW-1185">Reference proteome</keyword>
<dbReference type="SUPFAM" id="SSF46894">
    <property type="entry name" value="C-terminal effector domain of the bipartite response regulators"/>
    <property type="match status" value="1"/>
</dbReference>
<dbReference type="OrthoDB" id="1413523at2"/>
<dbReference type="InterPro" id="IPR016032">
    <property type="entry name" value="Sig_transdc_resp-reg_C-effctor"/>
</dbReference>
<feature type="transmembrane region" description="Helical" evidence="2">
    <location>
        <begin position="392"/>
        <end position="410"/>
    </location>
</feature>
<sequence>MQRKSYFSNLFLFFITAVMLLSCDGRHQTKESVDYSESIVRSLLSKTEDLTMDVVETGDFVKTLTNPFSRDSSAFVAYYSILGNISAKQLDLLNPRSESYYQKAIKLAESEDLPVMKIWSLVNYGYYFYTFRQPDEALPLFMEAAFLIEKLGEDKVILPEDTFRKLGFFFGTLGNHEDAISYLKKGDQYATILTQRQRAMLLDNLGLYHLYSQDTTAALNYFLQAESLASSAKDQVRYGKVLGNIALVHMGRGMYPEALALINRDLFYSIANKSDQNTMYARILKAKILLKMDSISSASVMLDRAEEYADAKIYLKKDILEIERLKLEIALIKGDERGELLIRRKLEVLEEVVAGLDGELNLLQNKWQVDKEKNQKALVEAESNYQSERFKFFMFATAVLFVGLGLFVFLSHIRRQSRARVLTYEKKVVELQLKKITSDKNLLVANETLASYKEYLTEKNRQIDDLQQAIRGITDSGSHYLEKEKRLLQELLDSHLLTEESWASFRRSFDANYPNFYLNLRHEFPELTESNMRYLVLSKLGLSITEISNLLGISTESVKKSRQRLKKKIGDRFKEFEQALYS</sequence>
<evidence type="ECO:0000313" key="3">
    <source>
        <dbReference type="EMBL" id="SKB87279.1"/>
    </source>
</evidence>
<evidence type="ECO:0000313" key="4">
    <source>
        <dbReference type="Proteomes" id="UP000190150"/>
    </source>
</evidence>
<dbReference type="AlphaFoldDB" id="A0A1T5EU09"/>
<evidence type="ECO:0000256" key="2">
    <source>
        <dbReference type="SAM" id="Phobius"/>
    </source>
</evidence>
<keyword evidence="2" id="KW-0812">Transmembrane</keyword>
<keyword evidence="1" id="KW-0175">Coiled coil</keyword>
<accession>A0A1T5EU09</accession>
<keyword evidence="2" id="KW-0472">Membrane</keyword>
<gene>
    <name evidence="3" type="ORF">SAMN05660841_02792</name>
</gene>
<proteinExistence type="predicted"/>
<evidence type="ECO:0000256" key="1">
    <source>
        <dbReference type="SAM" id="Coils"/>
    </source>
</evidence>
<dbReference type="PROSITE" id="PS51257">
    <property type="entry name" value="PROKAR_LIPOPROTEIN"/>
    <property type="match status" value="1"/>
</dbReference>
<dbReference type="RefSeq" id="WP_079643806.1">
    <property type="nucleotide sequence ID" value="NZ_FUZF01000012.1"/>
</dbReference>
<keyword evidence="2" id="KW-1133">Transmembrane helix</keyword>
<dbReference type="GO" id="GO:0003677">
    <property type="term" value="F:DNA binding"/>
    <property type="evidence" value="ECO:0007669"/>
    <property type="project" value="InterPro"/>
</dbReference>
<dbReference type="Proteomes" id="UP000190150">
    <property type="component" value="Unassembled WGS sequence"/>
</dbReference>
<dbReference type="STRING" id="1513896.SAMN05660841_02792"/>
<protein>
    <recommendedName>
        <fullName evidence="5">Tetratricopeptide repeat-containing protein</fullName>
    </recommendedName>
</protein>